<gene>
    <name evidence="2" type="ORF">FHS88_000576</name>
</gene>
<reference evidence="2 3" key="1">
    <citation type="submission" date="2020-08" db="EMBL/GenBank/DDBJ databases">
        <title>Genomic Encyclopedia of Type Strains, Phase IV (KMG-IV): sequencing the most valuable type-strain genomes for metagenomic binning, comparative biology and taxonomic classification.</title>
        <authorList>
            <person name="Goeker M."/>
        </authorList>
    </citation>
    <scope>NUCLEOTIDE SEQUENCE [LARGE SCALE GENOMIC DNA]</scope>
    <source>
        <strain evidence="2 3">DSM 25895</strain>
    </source>
</reference>
<evidence type="ECO:0000256" key="1">
    <source>
        <dbReference type="SAM" id="Phobius"/>
    </source>
</evidence>
<evidence type="ECO:0000313" key="2">
    <source>
        <dbReference type="EMBL" id="MBB5688466.1"/>
    </source>
</evidence>
<proteinExistence type="predicted"/>
<keyword evidence="1" id="KW-0472">Membrane</keyword>
<dbReference type="RefSeq" id="WP_184481082.1">
    <property type="nucleotide sequence ID" value="NZ_JAAEDJ010000141.1"/>
</dbReference>
<accession>A0A840XKP4</accession>
<dbReference type="Proteomes" id="UP000562254">
    <property type="component" value="Unassembled WGS sequence"/>
</dbReference>
<organism evidence="2 3">
    <name type="scientific">Neoroseomonas alkaliterrae</name>
    <dbReference type="NCBI Taxonomy" id="1452450"/>
    <lineage>
        <taxon>Bacteria</taxon>
        <taxon>Pseudomonadati</taxon>
        <taxon>Pseudomonadota</taxon>
        <taxon>Alphaproteobacteria</taxon>
        <taxon>Acetobacterales</taxon>
        <taxon>Acetobacteraceae</taxon>
        <taxon>Neoroseomonas</taxon>
    </lineage>
</organism>
<sequence>MNRQDDRPVVAGQAPSLWDIRHLQADDGRPLDAAGGILAGIGLSLPAWIIAAAVLHGLP</sequence>
<keyword evidence="1" id="KW-1133">Transmembrane helix</keyword>
<evidence type="ECO:0000313" key="3">
    <source>
        <dbReference type="Proteomes" id="UP000562254"/>
    </source>
</evidence>
<keyword evidence="1" id="KW-0812">Transmembrane</keyword>
<dbReference type="EMBL" id="JACIJE010000001">
    <property type="protein sequence ID" value="MBB5688466.1"/>
    <property type="molecule type" value="Genomic_DNA"/>
</dbReference>
<keyword evidence="3" id="KW-1185">Reference proteome</keyword>
<feature type="transmembrane region" description="Helical" evidence="1">
    <location>
        <begin position="33"/>
        <end position="55"/>
    </location>
</feature>
<comment type="caution">
    <text evidence="2">The sequence shown here is derived from an EMBL/GenBank/DDBJ whole genome shotgun (WGS) entry which is preliminary data.</text>
</comment>
<name>A0A840XKP4_9PROT</name>
<protein>
    <submittedName>
        <fullName evidence="2">Uncharacterized protein</fullName>
    </submittedName>
</protein>
<dbReference type="AlphaFoldDB" id="A0A840XKP4"/>